<proteinExistence type="predicted"/>
<dbReference type="AlphaFoldDB" id="A0A068SEG2"/>
<comment type="caution">
    <text evidence="1">The sequence shown here is derived from an EMBL/GenBank/DDBJ whole genome shotgun (WGS) entry which is preliminary data.</text>
</comment>
<accession>A0A068SEG2</accession>
<gene>
    <name evidence="1" type="ORF">LCOR_11445.1</name>
</gene>
<dbReference type="EMBL" id="CBTN010000101">
    <property type="protein sequence ID" value="CDH60664.1"/>
    <property type="molecule type" value="Genomic_DNA"/>
</dbReference>
<name>A0A068SEG2_9FUNG</name>
<dbReference type="Proteomes" id="UP000027586">
    <property type="component" value="Unassembled WGS sequence"/>
</dbReference>
<organism evidence="1 2">
    <name type="scientific">Lichtheimia corymbifera JMRC:FSU:9682</name>
    <dbReference type="NCBI Taxonomy" id="1263082"/>
    <lineage>
        <taxon>Eukaryota</taxon>
        <taxon>Fungi</taxon>
        <taxon>Fungi incertae sedis</taxon>
        <taxon>Mucoromycota</taxon>
        <taxon>Mucoromycotina</taxon>
        <taxon>Mucoromycetes</taxon>
        <taxon>Mucorales</taxon>
        <taxon>Lichtheimiaceae</taxon>
        <taxon>Lichtheimia</taxon>
    </lineage>
</organism>
<reference evidence="1" key="1">
    <citation type="submission" date="2013-08" db="EMBL/GenBank/DDBJ databases">
        <title>Gene expansion shapes genome architecture in the human pathogen Lichtheimia corymbifera: an evolutionary genomics analysis in the ancient terrestrial Mucorales (Mucoromycotina).</title>
        <authorList>
            <person name="Schwartze V.U."/>
            <person name="Winter S."/>
            <person name="Shelest E."/>
            <person name="Marcet-Houben M."/>
            <person name="Horn F."/>
            <person name="Wehner S."/>
            <person name="Hoffmann K."/>
            <person name="Riege K."/>
            <person name="Sammeth M."/>
            <person name="Nowrousian M."/>
            <person name="Valiante V."/>
            <person name="Linde J."/>
            <person name="Jacobsen I.D."/>
            <person name="Marz M."/>
            <person name="Brakhage A.A."/>
            <person name="Gabaldon T."/>
            <person name="Bocker S."/>
            <person name="Voigt K."/>
        </authorList>
    </citation>
    <scope>NUCLEOTIDE SEQUENCE [LARGE SCALE GENOMIC DNA]</scope>
    <source>
        <strain evidence="1">FSU 9682</strain>
    </source>
</reference>
<protein>
    <submittedName>
        <fullName evidence="1">Uncharacterized protein</fullName>
    </submittedName>
</protein>
<evidence type="ECO:0000313" key="1">
    <source>
        <dbReference type="EMBL" id="CDH60664.1"/>
    </source>
</evidence>
<keyword evidence="2" id="KW-1185">Reference proteome</keyword>
<dbReference type="VEuPathDB" id="FungiDB:LCOR_11445.1"/>
<evidence type="ECO:0000313" key="2">
    <source>
        <dbReference type="Proteomes" id="UP000027586"/>
    </source>
</evidence>
<sequence>MHLHHLSSNKIIIHHRTTRCDHQNNAAMYRHLSPFEPNLYMDVQSHQGSSDISLLVKMPNPHKHFISRCDHRNIHAHRADINKLNVVAHDFTPIHLFFPSSYHSLFLTNLKPLVSIMVDSPLVSDPCTHIIDGL</sequence>